<feature type="domain" description="HTH gntR-type" evidence="4">
    <location>
        <begin position="7"/>
        <end position="74"/>
    </location>
</feature>
<dbReference type="InterPro" id="IPR000524">
    <property type="entry name" value="Tscrpt_reg_HTH_GntR"/>
</dbReference>
<organism evidence="5 6">
    <name type="scientific">Roseibium salinum</name>
    <dbReference type="NCBI Taxonomy" id="1604349"/>
    <lineage>
        <taxon>Bacteria</taxon>
        <taxon>Pseudomonadati</taxon>
        <taxon>Pseudomonadota</taxon>
        <taxon>Alphaproteobacteria</taxon>
        <taxon>Hyphomicrobiales</taxon>
        <taxon>Stappiaceae</taxon>
        <taxon>Roseibium</taxon>
    </lineage>
</organism>
<evidence type="ECO:0000313" key="5">
    <source>
        <dbReference type="EMBL" id="MCX2725461.1"/>
    </source>
</evidence>
<dbReference type="PROSITE" id="PS50949">
    <property type="entry name" value="HTH_GNTR"/>
    <property type="match status" value="1"/>
</dbReference>
<dbReference type="InterPro" id="IPR036390">
    <property type="entry name" value="WH_DNA-bd_sf"/>
</dbReference>
<comment type="caution">
    <text evidence="5">The sequence shown here is derived from an EMBL/GenBank/DDBJ whole genome shotgun (WGS) entry which is preliminary data.</text>
</comment>
<keyword evidence="6" id="KW-1185">Reference proteome</keyword>
<dbReference type="EMBL" id="JAPEVI010000003">
    <property type="protein sequence ID" value="MCX2725461.1"/>
    <property type="molecule type" value="Genomic_DNA"/>
</dbReference>
<dbReference type="Pfam" id="PF00392">
    <property type="entry name" value="GntR"/>
    <property type="match status" value="1"/>
</dbReference>
<keyword evidence="3" id="KW-0804">Transcription</keyword>
<dbReference type="SUPFAM" id="SSF46785">
    <property type="entry name" value="Winged helix' DNA-binding domain"/>
    <property type="match status" value="1"/>
</dbReference>
<gene>
    <name evidence="5" type="ORF">ON753_24405</name>
</gene>
<dbReference type="InterPro" id="IPR011711">
    <property type="entry name" value="GntR_C"/>
</dbReference>
<keyword evidence="2" id="KW-0238">DNA-binding</keyword>
<dbReference type="PANTHER" id="PTHR43537:SF24">
    <property type="entry name" value="GLUCONATE OPERON TRANSCRIPTIONAL REPRESSOR"/>
    <property type="match status" value="1"/>
</dbReference>
<dbReference type="PANTHER" id="PTHR43537">
    <property type="entry name" value="TRANSCRIPTIONAL REGULATOR, GNTR FAMILY"/>
    <property type="match status" value="1"/>
</dbReference>
<reference evidence="5 6" key="1">
    <citation type="journal article" date="2016" name="Int. J. Syst. Evol. Microbiol.">
        <title>Labrenzia salina sp. nov., isolated from the rhizosphere of the halophyte Arthrocnemum macrostachyum.</title>
        <authorList>
            <person name="Camacho M."/>
            <person name="Redondo-Gomez S."/>
            <person name="Rodriguez-Llorente I."/>
            <person name="Rohde M."/>
            <person name="Sproer C."/>
            <person name="Schumann P."/>
            <person name="Klenk H.P."/>
            <person name="Montero-Calasanz M.D.C."/>
        </authorList>
    </citation>
    <scope>NUCLEOTIDE SEQUENCE [LARGE SCALE GENOMIC DNA]</scope>
    <source>
        <strain evidence="5 6">DSM 29163</strain>
    </source>
</reference>
<keyword evidence="1" id="KW-0805">Transcription regulation</keyword>
<name>A0ABT3R8N3_9HYPH</name>
<dbReference type="RefSeq" id="WP_265966404.1">
    <property type="nucleotide sequence ID" value="NZ_JAPEVI010000003.1"/>
</dbReference>
<dbReference type="Proteomes" id="UP001300261">
    <property type="component" value="Unassembled WGS sequence"/>
</dbReference>
<dbReference type="Gene3D" id="1.10.10.10">
    <property type="entry name" value="Winged helix-like DNA-binding domain superfamily/Winged helix DNA-binding domain"/>
    <property type="match status" value="1"/>
</dbReference>
<dbReference type="InterPro" id="IPR036388">
    <property type="entry name" value="WH-like_DNA-bd_sf"/>
</dbReference>
<dbReference type="SMART" id="SM00345">
    <property type="entry name" value="HTH_GNTR"/>
    <property type="match status" value="1"/>
</dbReference>
<dbReference type="SUPFAM" id="SSF48008">
    <property type="entry name" value="GntR ligand-binding domain-like"/>
    <property type="match status" value="1"/>
</dbReference>
<evidence type="ECO:0000256" key="2">
    <source>
        <dbReference type="ARBA" id="ARBA00023125"/>
    </source>
</evidence>
<evidence type="ECO:0000259" key="4">
    <source>
        <dbReference type="PROSITE" id="PS50949"/>
    </source>
</evidence>
<dbReference type="Gene3D" id="1.20.120.530">
    <property type="entry name" value="GntR ligand-binding domain-like"/>
    <property type="match status" value="1"/>
</dbReference>
<dbReference type="SMART" id="SM00895">
    <property type="entry name" value="FCD"/>
    <property type="match status" value="1"/>
</dbReference>
<evidence type="ECO:0000256" key="1">
    <source>
        <dbReference type="ARBA" id="ARBA00023015"/>
    </source>
</evidence>
<accession>A0ABT3R8N3</accession>
<dbReference type="PRINTS" id="PR00035">
    <property type="entry name" value="HTHGNTR"/>
</dbReference>
<dbReference type="InterPro" id="IPR008920">
    <property type="entry name" value="TF_FadR/GntR_C"/>
</dbReference>
<protein>
    <submittedName>
        <fullName evidence="5">GntR family transcriptional regulator</fullName>
    </submittedName>
</protein>
<sequence length="223" mass="23977">MPSNGKSTRVDKAYERLKAEILKGELPPGFQAPEPDIAGRLGMSRTPVREALIRLEAEGLVHLIPRRGARVLPISNKDLSEIFEILAALEGLAAGTAAKGNCGEDLLRTIEVVIDDANAALAASDMERWAELDDRFHKLIAQASGNSRLEHEIEGLLNQVFRANSMLLRLNKAPASNADDHRGIYEAISAGDPDKASSIATAHRLGGMTTMQRVLGACGLSHV</sequence>
<evidence type="ECO:0000256" key="3">
    <source>
        <dbReference type="ARBA" id="ARBA00023163"/>
    </source>
</evidence>
<proteinExistence type="predicted"/>
<evidence type="ECO:0000313" key="6">
    <source>
        <dbReference type="Proteomes" id="UP001300261"/>
    </source>
</evidence>
<dbReference type="CDD" id="cd07377">
    <property type="entry name" value="WHTH_GntR"/>
    <property type="match status" value="1"/>
</dbReference>
<dbReference type="Pfam" id="PF07729">
    <property type="entry name" value="FCD"/>
    <property type="match status" value="1"/>
</dbReference>